<dbReference type="GO" id="GO:0008734">
    <property type="term" value="F:L-aspartate oxidase activity"/>
    <property type="evidence" value="ECO:0007669"/>
    <property type="project" value="UniProtKB-EC"/>
</dbReference>
<comment type="subcellular location">
    <subcellularLocation>
        <location evidence="11">Cytoplasm</location>
    </subcellularLocation>
</comment>
<evidence type="ECO:0000256" key="9">
    <source>
        <dbReference type="ARBA" id="ARBA00048305"/>
    </source>
</evidence>
<evidence type="ECO:0000313" key="13">
    <source>
        <dbReference type="EMBL" id="MFD1095547.1"/>
    </source>
</evidence>
<dbReference type="PANTHER" id="PTHR42716:SF2">
    <property type="entry name" value="L-ASPARTATE OXIDASE, CHLOROPLASTIC"/>
    <property type="match status" value="1"/>
</dbReference>
<protein>
    <recommendedName>
        <fullName evidence="4 10">L-aspartate oxidase</fullName>
        <ecNumber evidence="4 10">1.4.3.16</ecNumber>
    </recommendedName>
</protein>
<accession>A0ABW3NSS5</accession>
<dbReference type="RefSeq" id="WP_380744376.1">
    <property type="nucleotide sequence ID" value="NZ_JBHTLI010000001.1"/>
</dbReference>
<comment type="cofactor">
    <cofactor evidence="1 11">
        <name>FAD</name>
        <dbReference type="ChEBI" id="CHEBI:57692"/>
    </cofactor>
</comment>
<dbReference type="NCBIfam" id="TIGR00551">
    <property type="entry name" value="nadB"/>
    <property type="match status" value="1"/>
</dbReference>
<dbReference type="Pfam" id="PF00890">
    <property type="entry name" value="FAD_binding_2"/>
    <property type="match status" value="1"/>
</dbReference>
<evidence type="ECO:0000259" key="12">
    <source>
        <dbReference type="Pfam" id="PF00890"/>
    </source>
</evidence>
<keyword evidence="14" id="KW-1185">Reference proteome</keyword>
<keyword evidence="8 11" id="KW-0560">Oxidoreductase</keyword>
<dbReference type="InterPro" id="IPR005288">
    <property type="entry name" value="NadB"/>
</dbReference>
<evidence type="ECO:0000256" key="1">
    <source>
        <dbReference type="ARBA" id="ARBA00001974"/>
    </source>
</evidence>
<reference evidence="14" key="1">
    <citation type="journal article" date="2019" name="Int. J. Syst. Evol. Microbiol.">
        <title>The Global Catalogue of Microorganisms (GCM) 10K type strain sequencing project: providing services to taxonomists for standard genome sequencing and annotation.</title>
        <authorList>
            <consortium name="The Broad Institute Genomics Platform"/>
            <consortium name="The Broad Institute Genome Sequencing Center for Infectious Disease"/>
            <person name="Wu L."/>
            <person name="Ma J."/>
        </authorList>
    </citation>
    <scope>NUCLEOTIDE SEQUENCE [LARGE SCALE GENOMIC DNA]</scope>
    <source>
        <strain evidence="14">CCUG 64793</strain>
    </source>
</reference>
<keyword evidence="5 11" id="KW-0285">Flavoprotein</keyword>
<comment type="pathway">
    <text evidence="2 11">Cofactor biosynthesis; NAD(+) biosynthesis; iminoaspartate from L-aspartate (oxidase route): step 1/1.</text>
</comment>
<dbReference type="Gene3D" id="3.90.700.10">
    <property type="entry name" value="Succinate dehydrogenase/fumarate reductase flavoprotein, catalytic domain"/>
    <property type="match status" value="1"/>
</dbReference>
<feature type="domain" description="FAD-dependent oxidoreductase 2 FAD-binding" evidence="12">
    <location>
        <begin position="6"/>
        <end position="386"/>
    </location>
</feature>
<dbReference type="InterPro" id="IPR027477">
    <property type="entry name" value="Succ_DH/fumarate_Rdtase_cat_sf"/>
</dbReference>
<evidence type="ECO:0000256" key="10">
    <source>
        <dbReference type="NCBIfam" id="TIGR00551"/>
    </source>
</evidence>
<evidence type="ECO:0000313" key="14">
    <source>
        <dbReference type="Proteomes" id="UP001597131"/>
    </source>
</evidence>
<evidence type="ECO:0000256" key="8">
    <source>
        <dbReference type="ARBA" id="ARBA00023002"/>
    </source>
</evidence>
<dbReference type="InterPro" id="IPR003953">
    <property type="entry name" value="FAD-dep_OxRdtase_2_FAD-bd"/>
</dbReference>
<evidence type="ECO:0000256" key="11">
    <source>
        <dbReference type="RuleBase" id="RU362049"/>
    </source>
</evidence>
<dbReference type="EMBL" id="JBHTLI010000001">
    <property type="protein sequence ID" value="MFD1095547.1"/>
    <property type="molecule type" value="Genomic_DNA"/>
</dbReference>
<gene>
    <name evidence="13" type="primary">nadB</name>
    <name evidence="13" type="ORF">ACFQ3Q_07300</name>
</gene>
<name>A0ABW3NSS5_9FLAO</name>
<dbReference type="PRINTS" id="PR00368">
    <property type="entry name" value="FADPNR"/>
</dbReference>
<comment type="catalytic activity">
    <reaction evidence="9">
        <text>L-aspartate + O2 = iminosuccinate + H2O2</text>
        <dbReference type="Rhea" id="RHEA:25876"/>
        <dbReference type="ChEBI" id="CHEBI:15379"/>
        <dbReference type="ChEBI" id="CHEBI:16240"/>
        <dbReference type="ChEBI" id="CHEBI:29991"/>
        <dbReference type="ChEBI" id="CHEBI:77875"/>
        <dbReference type="EC" id="1.4.3.16"/>
    </reaction>
    <physiologicalReaction direction="left-to-right" evidence="9">
        <dbReference type="Rhea" id="RHEA:25877"/>
    </physiologicalReaction>
</comment>
<dbReference type="EC" id="1.4.3.16" evidence="4 10"/>
<evidence type="ECO:0000256" key="6">
    <source>
        <dbReference type="ARBA" id="ARBA00022642"/>
    </source>
</evidence>
<dbReference type="SUPFAM" id="SSF51905">
    <property type="entry name" value="FAD/NAD(P)-binding domain"/>
    <property type="match status" value="1"/>
</dbReference>
<keyword evidence="6 11" id="KW-0662">Pyridine nucleotide biosynthesis</keyword>
<dbReference type="InterPro" id="IPR036188">
    <property type="entry name" value="FAD/NAD-bd_sf"/>
</dbReference>
<dbReference type="Proteomes" id="UP001597131">
    <property type="component" value="Unassembled WGS sequence"/>
</dbReference>
<evidence type="ECO:0000256" key="3">
    <source>
        <dbReference type="ARBA" id="ARBA00008562"/>
    </source>
</evidence>
<dbReference type="Gene3D" id="3.50.50.60">
    <property type="entry name" value="FAD/NAD(P)-binding domain"/>
    <property type="match status" value="1"/>
</dbReference>
<keyword evidence="7 11" id="KW-0274">FAD</keyword>
<evidence type="ECO:0000256" key="2">
    <source>
        <dbReference type="ARBA" id="ARBA00004950"/>
    </source>
</evidence>
<comment type="function">
    <text evidence="11">Catalyzes the oxidation of L-aspartate to iminoaspartate.</text>
</comment>
<dbReference type="PANTHER" id="PTHR42716">
    <property type="entry name" value="L-ASPARTATE OXIDASE"/>
    <property type="match status" value="1"/>
</dbReference>
<proteinExistence type="inferred from homology"/>
<dbReference type="SUPFAM" id="SSF56425">
    <property type="entry name" value="Succinate dehydrogenase/fumarate reductase flavoprotein, catalytic domain"/>
    <property type="match status" value="1"/>
</dbReference>
<evidence type="ECO:0000256" key="7">
    <source>
        <dbReference type="ARBA" id="ARBA00022827"/>
    </source>
</evidence>
<comment type="caution">
    <text evidence="13">The sequence shown here is derived from an EMBL/GenBank/DDBJ whole genome shotgun (WGS) entry which is preliminary data.</text>
</comment>
<comment type="similarity">
    <text evidence="3 11">Belongs to the FAD-dependent oxidoreductase 2 family. NadB subfamily.</text>
</comment>
<organism evidence="13 14">
    <name type="scientific">Salegentibacter chungangensis</name>
    <dbReference type="NCBI Taxonomy" id="1335724"/>
    <lineage>
        <taxon>Bacteria</taxon>
        <taxon>Pseudomonadati</taxon>
        <taxon>Bacteroidota</taxon>
        <taxon>Flavobacteriia</taxon>
        <taxon>Flavobacteriales</taxon>
        <taxon>Flavobacteriaceae</taxon>
        <taxon>Salegentibacter</taxon>
    </lineage>
</organism>
<evidence type="ECO:0000256" key="4">
    <source>
        <dbReference type="ARBA" id="ARBA00012173"/>
    </source>
</evidence>
<sequence length="517" mass="57477">MKKKTDVLIIGSGIAGLSFALKIAEKRADLHIDILTKSNNEAGSTFRAQGGIAVVSDKVNDSFQKHYQDTLKAGKGLCNPKIVEMVVSQAPDRLQELIKWGGKFDTSADGSLNLGLEGGHSQKRIVHRQDFTGRELEQTLLTKIAEYPNIRIESHHFVTDLLLKDNLHGPVCIGAEVLELKTGEKIKIRSKVTMLATGGSGKIFRNTTNPSVATADGVAMAYRAGARVINMNYIQFHPTAFYQNGPNRLFLISEAVRGFGAYLVNRQGKRFLFEYDSRGELATRDIISAAILSELKESGEDCVFLDCRHLDHKKFSQEFPTIVSYCNLQGINLQTGLIPVTPAAHYQCGGIKTDKFARTSIPNLFASGECACTGLHGSNRLASNSLLEALVFSHQASEYLTPRIDRITSIPEAQNNTDHKIKLPEDSLLLRSFKHQLVNLMSYEMVYQSGIAEKEKAWQQLQDIRSQLHRISKSTDCSSNFYEVRNMVFAAILVIEHSLIEKSRKKLKPQLLQGIKL</sequence>
<evidence type="ECO:0000256" key="5">
    <source>
        <dbReference type="ARBA" id="ARBA00022630"/>
    </source>
</evidence>
<dbReference type="PIRSF" id="PIRSF000171">
    <property type="entry name" value="SDHA_APRA_LASPO"/>
    <property type="match status" value="1"/>
</dbReference>